<protein>
    <submittedName>
        <fullName evidence="3">Selenocysteine lyase/Cysteine desulfurase</fullName>
    </submittedName>
</protein>
<keyword evidence="1" id="KW-0663">Pyridoxal phosphate</keyword>
<organism evidence="3 4">
    <name type="scientific">Flavobacterium saccharophilum</name>
    <dbReference type="NCBI Taxonomy" id="29534"/>
    <lineage>
        <taxon>Bacteria</taxon>
        <taxon>Pseudomonadati</taxon>
        <taxon>Bacteroidota</taxon>
        <taxon>Flavobacteriia</taxon>
        <taxon>Flavobacteriales</taxon>
        <taxon>Flavobacteriaceae</taxon>
        <taxon>Flavobacterium</taxon>
    </lineage>
</organism>
<dbReference type="Gene3D" id="3.40.640.10">
    <property type="entry name" value="Type I PLP-dependent aspartate aminotransferase-like (Major domain)"/>
    <property type="match status" value="1"/>
</dbReference>
<evidence type="ECO:0000313" key="3">
    <source>
        <dbReference type="EMBL" id="SHM07008.1"/>
    </source>
</evidence>
<proteinExistence type="predicted"/>
<dbReference type="Proteomes" id="UP000184121">
    <property type="component" value="Unassembled WGS sequence"/>
</dbReference>
<dbReference type="GO" id="GO:0016829">
    <property type="term" value="F:lyase activity"/>
    <property type="evidence" value="ECO:0007669"/>
    <property type="project" value="UniProtKB-KW"/>
</dbReference>
<feature type="domain" description="Aminotransferase class V" evidence="2">
    <location>
        <begin position="71"/>
        <end position="456"/>
    </location>
</feature>
<dbReference type="Pfam" id="PF00266">
    <property type="entry name" value="Aminotran_5"/>
    <property type="match status" value="1"/>
</dbReference>
<name>A0A1M7FT90_9FLAO</name>
<dbReference type="SUPFAM" id="SSF53383">
    <property type="entry name" value="PLP-dependent transferases"/>
    <property type="match status" value="1"/>
</dbReference>
<evidence type="ECO:0000259" key="2">
    <source>
        <dbReference type="Pfam" id="PF00266"/>
    </source>
</evidence>
<dbReference type="OrthoDB" id="9804366at2"/>
<gene>
    <name evidence="3" type="ORF">SAMN05444366_2246</name>
</gene>
<dbReference type="InterPro" id="IPR015421">
    <property type="entry name" value="PyrdxlP-dep_Trfase_major"/>
</dbReference>
<dbReference type="InterPro" id="IPR015422">
    <property type="entry name" value="PyrdxlP-dep_Trfase_small"/>
</dbReference>
<keyword evidence="4" id="KW-1185">Reference proteome</keyword>
<dbReference type="InterPro" id="IPR015424">
    <property type="entry name" value="PyrdxlP-dep_Trfase"/>
</dbReference>
<keyword evidence="3" id="KW-0456">Lyase</keyword>
<dbReference type="RefSeq" id="WP_072972372.1">
    <property type="nucleotide sequence ID" value="NZ_FRBY01000003.1"/>
</dbReference>
<dbReference type="PANTHER" id="PTHR43586">
    <property type="entry name" value="CYSTEINE DESULFURASE"/>
    <property type="match status" value="1"/>
</dbReference>
<dbReference type="InterPro" id="IPR000192">
    <property type="entry name" value="Aminotrans_V_dom"/>
</dbReference>
<evidence type="ECO:0000313" key="4">
    <source>
        <dbReference type="Proteomes" id="UP000184121"/>
    </source>
</evidence>
<dbReference type="STRING" id="29534.SAMN05444366_2246"/>
<sequence>MEDSILSTVQDNFEKVPSLEHYFEKFRENIIGNNHVFNSGYGNQKMIYADWIASGRLYRPIEAVMCSKIGPMVANTHSFSSESGKASTYAYQHARNIIKKHVNASEADILVTTGTGMTAALSKLQRIMGLLKVDFLKEGFHNSNDDQRPVVFITHMEHHSNQVPWYEINADVVILKAGKDNLVDTAVLEAELKKYASRSLKIGSFTACSNVTGIITPYHELAKIMHQHGGFCFVDFAASAPYVKIDMHPEDPGQELDAIFFSPHKFLGGPGSCGILVFNEKLYKSNFPDNPGGGNVKYTTPWGEFCYSDAIEVREDGGTPGFLQVMRTALCMELKTQMGIENMKNREKELLELCYSELRNIPNISLLGDQKSERIGCISLNIEDIHYNLVVRLLNDRFGVQVRGGWSCASTYAHSLFGIEREKSNEIIAGIKKQNLTDKPGWVRISLHPTMTDQELLYICNALKSIILHHKDWGTDYNYNQCNNEFENMLGTDPLIDEVKGWFSAELV</sequence>
<dbReference type="Gene3D" id="3.90.1150.10">
    <property type="entry name" value="Aspartate Aminotransferase, domain 1"/>
    <property type="match status" value="1"/>
</dbReference>
<dbReference type="AlphaFoldDB" id="A0A1M7FT90"/>
<dbReference type="PANTHER" id="PTHR43586:SF8">
    <property type="entry name" value="CYSTEINE DESULFURASE 1, CHLOROPLASTIC"/>
    <property type="match status" value="1"/>
</dbReference>
<dbReference type="EMBL" id="FRBY01000003">
    <property type="protein sequence ID" value="SHM07008.1"/>
    <property type="molecule type" value="Genomic_DNA"/>
</dbReference>
<reference evidence="4" key="1">
    <citation type="submission" date="2016-11" db="EMBL/GenBank/DDBJ databases">
        <authorList>
            <person name="Varghese N."/>
            <person name="Submissions S."/>
        </authorList>
    </citation>
    <scope>NUCLEOTIDE SEQUENCE [LARGE SCALE GENOMIC DNA]</scope>
    <source>
        <strain evidence="4">DSM 1811</strain>
    </source>
</reference>
<evidence type="ECO:0000256" key="1">
    <source>
        <dbReference type="ARBA" id="ARBA00022898"/>
    </source>
</evidence>
<accession>A0A1M7FT90</accession>